<keyword evidence="2" id="KW-1185">Reference proteome</keyword>
<dbReference type="EMBL" id="JAMWYS010000028">
    <property type="protein sequence ID" value="MCO4292797.1"/>
    <property type="molecule type" value="Genomic_DNA"/>
</dbReference>
<dbReference type="Proteomes" id="UP001155182">
    <property type="component" value="Unassembled WGS sequence"/>
</dbReference>
<name>A0A9X2F192_9SPHI</name>
<reference evidence="1" key="1">
    <citation type="submission" date="2022-06" db="EMBL/GenBank/DDBJ databases">
        <title>Solitalea sp. MAHUQ-68 isolated from rhizospheric soil.</title>
        <authorList>
            <person name="Huq M.A."/>
        </authorList>
    </citation>
    <scope>NUCLEOTIDE SEQUENCE</scope>
    <source>
        <strain evidence="1">MAHUQ-68</strain>
    </source>
</reference>
<gene>
    <name evidence="1" type="ORF">NF867_07995</name>
</gene>
<proteinExistence type="predicted"/>
<comment type="caution">
    <text evidence="1">The sequence shown here is derived from an EMBL/GenBank/DDBJ whole genome shotgun (WGS) entry which is preliminary data.</text>
</comment>
<organism evidence="1 2">
    <name type="scientific">Solitalea agri</name>
    <dbReference type="NCBI Taxonomy" id="2953739"/>
    <lineage>
        <taxon>Bacteria</taxon>
        <taxon>Pseudomonadati</taxon>
        <taxon>Bacteroidota</taxon>
        <taxon>Sphingobacteriia</taxon>
        <taxon>Sphingobacteriales</taxon>
        <taxon>Sphingobacteriaceae</taxon>
        <taxon>Solitalea</taxon>
    </lineage>
</organism>
<dbReference type="RefSeq" id="WP_252587290.1">
    <property type="nucleotide sequence ID" value="NZ_JAMWYS010000028.1"/>
</dbReference>
<evidence type="ECO:0000313" key="2">
    <source>
        <dbReference type="Proteomes" id="UP001155182"/>
    </source>
</evidence>
<sequence>MVIVSKRFLKFFTGNFAQAITLWPFVILKSKELRTDDSLLNHERIHLRQQLELLLIGFYLWYTIEFLIRWTKEKNANDAYHAICFEKEAYLNDLNSNYLKTRRFFAFIKYL</sequence>
<accession>A0A9X2F192</accession>
<dbReference type="AlphaFoldDB" id="A0A9X2F192"/>
<evidence type="ECO:0000313" key="1">
    <source>
        <dbReference type="EMBL" id="MCO4292797.1"/>
    </source>
</evidence>
<protein>
    <submittedName>
        <fullName evidence="1">Uncharacterized protein</fullName>
    </submittedName>
</protein>